<dbReference type="EMBL" id="JARAKH010000030">
    <property type="protein sequence ID" value="KAK8387526.1"/>
    <property type="molecule type" value="Genomic_DNA"/>
</dbReference>
<feature type="region of interest" description="Disordered" evidence="1">
    <location>
        <begin position="1"/>
        <end position="21"/>
    </location>
</feature>
<keyword evidence="3" id="KW-1185">Reference proteome</keyword>
<evidence type="ECO:0000313" key="2">
    <source>
        <dbReference type="EMBL" id="KAK8387526.1"/>
    </source>
</evidence>
<accession>A0AAW0TJF6</accession>
<reference evidence="2 3" key="1">
    <citation type="submission" date="2023-03" db="EMBL/GenBank/DDBJ databases">
        <title>High-quality genome of Scylla paramamosain provides insights in environmental adaptation.</title>
        <authorList>
            <person name="Zhang L."/>
        </authorList>
    </citation>
    <scope>NUCLEOTIDE SEQUENCE [LARGE SCALE GENOMIC DNA]</scope>
    <source>
        <strain evidence="2">LZ_2023a</strain>
        <tissue evidence="2">Muscle</tissue>
    </source>
</reference>
<organism evidence="2 3">
    <name type="scientific">Scylla paramamosain</name>
    <name type="common">Mud crab</name>
    <dbReference type="NCBI Taxonomy" id="85552"/>
    <lineage>
        <taxon>Eukaryota</taxon>
        <taxon>Metazoa</taxon>
        <taxon>Ecdysozoa</taxon>
        <taxon>Arthropoda</taxon>
        <taxon>Crustacea</taxon>
        <taxon>Multicrustacea</taxon>
        <taxon>Malacostraca</taxon>
        <taxon>Eumalacostraca</taxon>
        <taxon>Eucarida</taxon>
        <taxon>Decapoda</taxon>
        <taxon>Pleocyemata</taxon>
        <taxon>Brachyura</taxon>
        <taxon>Eubrachyura</taxon>
        <taxon>Portunoidea</taxon>
        <taxon>Portunidae</taxon>
        <taxon>Portuninae</taxon>
        <taxon>Scylla</taxon>
    </lineage>
</organism>
<protein>
    <submittedName>
        <fullName evidence="2">Uncharacterized protein</fullName>
    </submittedName>
</protein>
<sequence>MKHRDGRERVARRRWKRRQENGVKQLGLRNTSDDVEIRERDECTFEKPGVDIRFCKRHAQKSPGHLICALPVGTKV</sequence>
<name>A0AAW0TJF6_SCYPA</name>
<proteinExistence type="predicted"/>
<evidence type="ECO:0000313" key="3">
    <source>
        <dbReference type="Proteomes" id="UP001487740"/>
    </source>
</evidence>
<evidence type="ECO:0000256" key="1">
    <source>
        <dbReference type="SAM" id="MobiDB-lite"/>
    </source>
</evidence>
<gene>
    <name evidence="2" type="ORF">O3P69_018216</name>
</gene>
<dbReference type="Proteomes" id="UP001487740">
    <property type="component" value="Unassembled WGS sequence"/>
</dbReference>
<dbReference type="AlphaFoldDB" id="A0AAW0TJF6"/>
<comment type="caution">
    <text evidence="2">The sequence shown here is derived from an EMBL/GenBank/DDBJ whole genome shotgun (WGS) entry which is preliminary data.</text>
</comment>